<evidence type="ECO:0000313" key="4">
    <source>
        <dbReference type="EMBL" id="SVP94368.1"/>
    </source>
</evidence>
<feature type="region of interest" description="Disordered" evidence="2">
    <location>
        <begin position="191"/>
        <end position="213"/>
    </location>
</feature>
<evidence type="ECO:0000256" key="2">
    <source>
        <dbReference type="SAM" id="MobiDB-lite"/>
    </source>
</evidence>
<comment type="similarity">
    <text evidence="1">Belongs to the VPS72/YL1 family.</text>
</comment>
<dbReference type="Pfam" id="PF08265">
    <property type="entry name" value="YL1_C"/>
    <property type="match status" value="1"/>
</dbReference>
<reference evidence="5" key="1">
    <citation type="submission" date="2018-07" db="EMBL/GenBank/DDBJ databases">
        <authorList>
            <person name="Quirk P.G."/>
            <person name="Krulwich T.A."/>
        </authorList>
    </citation>
    <scope>NUCLEOTIDE SEQUENCE</scope>
    <source>
        <strain evidence="5">Anand</strain>
    </source>
</reference>
<feature type="region of interest" description="Disordered" evidence="2">
    <location>
        <begin position="1"/>
        <end position="32"/>
    </location>
</feature>
<dbReference type="SMART" id="SM00993">
    <property type="entry name" value="YL1_C"/>
    <property type="match status" value="1"/>
</dbReference>
<sequence length="382" mass="44767">MSSPEDNVDEDDNSYESSYYDSSDEDSFDESKVGIALELPKRENRGKKYTQLVGEELEKDQQFWGHSTWQEDEVDDDYNCSEGEEQYAYSTDSDFDDPEDEENEEVDESQYKEPKKKKFGAYVDPMMLASKRTIQALSRKKASDTSPSKKQTTQHYKPTLSPEDFKRERRETTKQKTEAIRELEEFRKIKNKKVSSRGRPKSRPRLPKVYTQEELIEQAKRTEESNRKSLKSLQAWEDERKKYTETKRSTYKGHYDIWISWNSLLSVVNPNKLDEEGNPVETISPQVEEKPLELYMFTTGKLPDYYEKAMADKIALDNLEKPKCAITGQEAKYFDPLTKKYYSSVEAFKMLRVQYNEKKSGISEPKFDNLNDVTPNYVKCED</sequence>
<dbReference type="VEuPathDB" id="PiroplasmaDB:TA08405"/>
<feature type="compositionally biased region" description="Acidic residues" evidence="2">
    <location>
        <begin position="1"/>
        <end position="14"/>
    </location>
</feature>
<dbReference type="Pfam" id="PF05764">
    <property type="entry name" value="YL1"/>
    <property type="match status" value="1"/>
</dbReference>
<feature type="compositionally biased region" description="Polar residues" evidence="2">
    <location>
        <begin position="144"/>
        <end position="156"/>
    </location>
</feature>
<accession>A0A3B0MY62</accession>
<gene>
    <name evidence="4" type="ORF">TAT_000337200</name>
    <name evidence="5" type="ORF">TAV_000337000</name>
</gene>
<feature type="domain" description="Vps72/YL1 C-terminal" evidence="3">
    <location>
        <begin position="322"/>
        <end position="351"/>
    </location>
</feature>
<organism evidence="5">
    <name type="scientific">Theileria annulata</name>
    <dbReference type="NCBI Taxonomy" id="5874"/>
    <lineage>
        <taxon>Eukaryota</taxon>
        <taxon>Sar</taxon>
        <taxon>Alveolata</taxon>
        <taxon>Apicomplexa</taxon>
        <taxon>Aconoidasida</taxon>
        <taxon>Piroplasmida</taxon>
        <taxon>Theileriidae</taxon>
        <taxon>Theileria</taxon>
    </lineage>
</organism>
<dbReference type="AlphaFoldDB" id="A0A3B0MY62"/>
<dbReference type="InterPro" id="IPR013272">
    <property type="entry name" value="Vps72/YL1_C"/>
</dbReference>
<dbReference type="InterPro" id="IPR046757">
    <property type="entry name" value="YL1_N"/>
</dbReference>
<evidence type="ECO:0000313" key="5">
    <source>
        <dbReference type="EMBL" id="SVP95213.1"/>
    </source>
</evidence>
<dbReference type="EMBL" id="UIVT01000004">
    <property type="protein sequence ID" value="SVP94368.1"/>
    <property type="molecule type" value="Genomic_DNA"/>
</dbReference>
<feature type="compositionally biased region" description="Acidic residues" evidence="2">
    <location>
        <begin position="70"/>
        <end position="85"/>
    </location>
</feature>
<name>A0A3B0MY62_THEAN</name>
<feature type="compositionally biased region" description="Acidic residues" evidence="2">
    <location>
        <begin position="93"/>
        <end position="108"/>
    </location>
</feature>
<feature type="compositionally biased region" description="Basic residues" evidence="2">
    <location>
        <begin position="191"/>
        <end position="206"/>
    </location>
</feature>
<proteinExistence type="inferred from homology"/>
<dbReference type="PANTHER" id="PTHR13275">
    <property type="entry name" value="YL-1 PROTEIN TRANSCRIPTION FACTOR-LIKE 1"/>
    <property type="match status" value="1"/>
</dbReference>
<evidence type="ECO:0000256" key="1">
    <source>
        <dbReference type="ARBA" id="ARBA00006832"/>
    </source>
</evidence>
<evidence type="ECO:0000259" key="3">
    <source>
        <dbReference type="SMART" id="SM00993"/>
    </source>
</evidence>
<dbReference type="EMBL" id="UIVS01000004">
    <property type="protein sequence ID" value="SVP95213.1"/>
    <property type="molecule type" value="Genomic_DNA"/>
</dbReference>
<dbReference type="GO" id="GO:0005634">
    <property type="term" value="C:nucleus"/>
    <property type="evidence" value="ECO:0007669"/>
    <property type="project" value="TreeGrafter"/>
</dbReference>
<feature type="compositionally biased region" description="Basic and acidic residues" evidence="2">
    <location>
        <begin position="163"/>
        <end position="177"/>
    </location>
</feature>
<dbReference type="PANTHER" id="PTHR13275:SF4">
    <property type="entry name" value="VACUOLAR PROTEIN SORTING-ASSOCIATED PROTEIN 72 HOMOLOG"/>
    <property type="match status" value="1"/>
</dbReference>
<protein>
    <submittedName>
        <fullName evidence="5">YL1 nuclear protein/YL1 nuclear protein C-terminal domain containing protein, putative</fullName>
    </submittedName>
</protein>
<feature type="region of interest" description="Disordered" evidence="2">
    <location>
        <begin position="60"/>
        <end position="177"/>
    </location>
</feature>